<sequence length="338" mass="39545">MKKLEYHMFITITKKETRISYRFIVFYTERVFYTEGVSDEAKITILSTCDLPKYESLEYPISHPNHHVEYHLTSGYCNGIHCLDARLLRNSQDYSYFDEIIFWNPTTREVKLLPPNPRAPTGNVICFGGFGTSDPDTFDQFKYIQIYMVTDDNNIAIVDAELYDLNSDSWFVIHDIHDSYFNVNTIPALNFIAEAYCNGLYHWLSGDFTFILCFDFRCNKFRTIKTPSTTKFCRIIVANDCIAYLAYESHDSSGDLVEIWNLKQDESWVKQCKIGPVETGIYIRALLNDYTEFLAEPVFDEMPLYNSRGQLLRKFDIPAQYYYFCIYHHVETIAPLSL</sequence>
<organism evidence="2 3">
    <name type="scientific">Lupinus angustifolius</name>
    <name type="common">Narrow-leaved blue lupine</name>
    <dbReference type="NCBI Taxonomy" id="3871"/>
    <lineage>
        <taxon>Eukaryota</taxon>
        <taxon>Viridiplantae</taxon>
        <taxon>Streptophyta</taxon>
        <taxon>Embryophyta</taxon>
        <taxon>Tracheophyta</taxon>
        <taxon>Spermatophyta</taxon>
        <taxon>Magnoliopsida</taxon>
        <taxon>eudicotyledons</taxon>
        <taxon>Gunneridae</taxon>
        <taxon>Pentapetalae</taxon>
        <taxon>rosids</taxon>
        <taxon>fabids</taxon>
        <taxon>Fabales</taxon>
        <taxon>Fabaceae</taxon>
        <taxon>Papilionoideae</taxon>
        <taxon>50 kb inversion clade</taxon>
        <taxon>genistoids sensu lato</taxon>
        <taxon>core genistoids</taxon>
        <taxon>Genisteae</taxon>
        <taxon>Lupinus</taxon>
    </lineage>
</organism>
<dbReference type="InterPro" id="IPR017451">
    <property type="entry name" value="F-box-assoc_interact_dom"/>
</dbReference>
<dbReference type="Pfam" id="PF07734">
    <property type="entry name" value="FBA_1"/>
    <property type="match status" value="1"/>
</dbReference>
<dbReference type="OrthoDB" id="1415606at2759"/>
<proteinExistence type="predicted"/>
<keyword evidence="3" id="KW-1185">Reference proteome</keyword>
<dbReference type="NCBIfam" id="TIGR01640">
    <property type="entry name" value="F_box_assoc_1"/>
    <property type="match status" value="1"/>
</dbReference>
<gene>
    <name evidence="2" type="ORF">TanjilG_23500</name>
</gene>
<dbReference type="Gramene" id="OIW05714">
    <property type="protein sequence ID" value="OIW05714"/>
    <property type="gene ID" value="TanjilG_23500"/>
</dbReference>
<name>A0A4P1R9Q8_LUPAN</name>
<dbReference type="PANTHER" id="PTHR31672:SF13">
    <property type="entry name" value="F-BOX PROTEIN CPR30-LIKE"/>
    <property type="match status" value="1"/>
</dbReference>
<dbReference type="Proteomes" id="UP000188354">
    <property type="component" value="Chromosome LG08"/>
</dbReference>
<evidence type="ECO:0000313" key="3">
    <source>
        <dbReference type="Proteomes" id="UP000188354"/>
    </source>
</evidence>
<dbReference type="PANTHER" id="PTHR31672">
    <property type="entry name" value="BNACNNG10540D PROTEIN"/>
    <property type="match status" value="1"/>
</dbReference>
<dbReference type="KEGG" id="lang:109354043"/>
<feature type="domain" description="F-box associated beta-propeller type 1" evidence="1">
    <location>
        <begin position="80"/>
        <end position="273"/>
    </location>
</feature>
<accession>A0A4P1R9Q8</accession>
<evidence type="ECO:0000259" key="1">
    <source>
        <dbReference type="Pfam" id="PF07734"/>
    </source>
</evidence>
<dbReference type="EMBL" id="CM007368">
    <property type="protein sequence ID" value="OIW05714.1"/>
    <property type="molecule type" value="Genomic_DNA"/>
</dbReference>
<dbReference type="InterPro" id="IPR050796">
    <property type="entry name" value="SCF_F-box_component"/>
</dbReference>
<dbReference type="InterPro" id="IPR011043">
    <property type="entry name" value="Gal_Oxase/kelch_b-propeller"/>
</dbReference>
<evidence type="ECO:0000313" key="2">
    <source>
        <dbReference type="EMBL" id="OIW05714.1"/>
    </source>
</evidence>
<dbReference type="AlphaFoldDB" id="A0A4P1R9Q8"/>
<protein>
    <recommendedName>
        <fullName evidence="1">F-box associated beta-propeller type 1 domain-containing protein</fullName>
    </recommendedName>
</protein>
<dbReference type="SUPFAM" id="SSF50965">
    <property type="entry name" value="Galactose oxidase, central domain"/>
    <property type="match status" value="1"/>
</dbReference>
<dbReference type="InterPro" id="IPR006527">
    <property type="entry name" value="F-box-assoc_dom_typ1"/>
</dbReference>
<reference evidence="2 3" key="1">
    <citation type="journal article" date="2017" name="Plant Biotechnol. J.">
        <title>A comprehensive draft genome sequence for lupin (Lupinus angustifolius), an emerging health food: insights into plant-microbe interactions and legume evolution.</title>
        <authorList>
            <person name="Hane J.K."/>
            <person name="Ming Y."/>
            <person name="Kamphuis L.G."/>
            <person name="Nelson M.N."/>
            <person name="Garg G."/>
            <person name="Atkins C.A."/>
            <person name="Bayer P.E."/>
            <person name="Bravo A."/>
            <person name="Bringans S."/>
            <person name="Cannon S."/>
            <person name="Edwards D."/>
            <person name="Foley R."/>
            <person name="Gao L.L."/>
            <person name="Harrison M.J."/>
            <person name="Huang W."/>
            <person name="Hurgobin B."/>
            <person name="Li S."/>
            <person name="Liu C.W."/>
            <person name="McGrath A."/>
            <person name="Morahan G."/>
            <person name="Murray J."/>
            <person name="Weller J."/>
            <person name="Jian J."/>
            <person name="Singh K.B."/>
        </authorList>
    </citation>
    <scope>NUCLEOTIDE SEQUENCE</scope>
    <source>
        <strain evidence="3">cv. Tanjil</strain>
        <tissue evidence="2">Whole plant</tissue>
    </source>
</reference>